<dbReference type="KEGG" id="tbv:H9L17_00325"/>
<dbReference type="SUPFAM" id="SSF52540">
    <property type="entry name" value="P-loop containing nucleoside triphosphate hydrolases"/>
    <property type="match status" value="1"/>
</dbReference>
<evidence type="ECO:0000313" key="3">
    <source>
        <dbReference type="Proteomes" id="UP000515977"/>
    </source>
</evidence>
<gene>
    <name evidence="2" type="ORF">H9L17_00325</name>
</gene>
<accession>A0A7G9QTK3</accession>
<evidence type="ECO:0000259" key="1">
    <source>
        <dbReference type="Pfam" id="PF13614"/>
    </source>
</evidence>
<reference evidence="2 3" key="1">
    <citation type="submission" date="2020-08" db="EMBL/GenBank/DDBJ databases">
        <title>Genome sequence of Thermomonas brevis KACC 16975T.</title>
        <authorList>
            <person name="Hyun D.-W."/>
            <person name="Bae J.-W."/>
        </authorList>
    </citation>
    <scope>NUCLEOTIDE SEQUENCE [LARGE SCALE GENOMIC DNA]</scope>
    <source>
        <strain evidence="2 3">KACC 16975</strain>
    </source>
</reference>
<dbReference type="EMBL" id="CP060711">
    <property type="protein sequence ID" value="QNN46678.1"/>
    <property type="molecule type" value="Genomic_DNA"/>
</dbReference>
<evidence type="ECO:0000313" key="2">
    <source>
        <dbReference type="EMBL" id="QNN46678.1"/>
    </source>
</evidence>
<dbReference type="Pfam" id="PF13614">
    <property type="entry name" value="AAA_31"/>
    <property type="match status" value="1"/>
</dbReference>
<protein>
    <submittedName>
        <fullName evidence="2">ParA family protein</fullName>
    </submittedName>
</protein>
<dbReference type="PANTHER" id="PTHR13696:SF69">
    <property type="entry name" value="PLASMID PARTITIONING PROTEIN-RELATED"/>
    <property type="match status" value="1"/>
</dbReference>
<dbReference type="InterPro" id="IPR027417">
    <property type="entry name" value="P-loop_NTPase"/>
</dbReference>
<dbReference type="Gene3D" id="3.40.50.300">
    <property type="entry name" value="P-loop containing nucleotide triphosphate hydrolases"/>
    <property type="match status" value="1"/>
</dbReference>
<dbReference type="InterPro" id="IPR025669">
    <property type="entry name" value="AAA_dom"/>
</dbReference>
<feature type="domain" description="AAA" evidence="1">
    <location>
        <begin position="1"/>
        <end position="169"/>
    </location>
</feature>
<dbReference type="AlphaFoldDB" id="A0A7G9QTK3"/>
<keyword evidence="3" id="KW-1185">Reference proteome</keyword>
<dbReference type="Proteomes" id="UP000515977">
    <property type="component" value="Chromosome"/>
</dbReference>
<name>A0A7G9QTK3_9GAMM</name>
<dbReference type="RefSeq" id="WP_187570442.1">
    <property type="nucleotide sequence ID" value="NZ_CP060711.1"/>
</dbReference>
<dbReference type="CDD" id="cd02042">
    <property type="entry name" value="ParAB_family"/>
    <property type="match status" value="1"/>
</dbReference>
<organism evidence="2 3">
    <name type="scientific">Thermomonas brevis</name>
    <dbReference type="NCBI Taxonomy" id="215691"/>
    <lineage>
        <taxon>Bacteria</taxon>
        <taxon>Pseudomonadati</taxon>
        <taxon>Pseudomonadota</taxon>
        <taxon>Gammaproteobacteria</taxon>
        <taxon>Lysobacterales</taxon>
        <taxon>Lysobacteraceae</taxon>
        <taxon>Thermomonas</taxon>
    </lineage>
</organism>
<sequence>MRVWAIANQKGGVGKTTSTLCLGRSLADAGKRVLLVDLDPHGSLTRAFGVPTEPPPIGTHELFNDQGIADVARPSGYPGIDLIAAQPAMATLERRSATQPGLGLALGRALQASPDSHDYALLDCPPTLGLLLVNALAACDRLIVPTQTDPLALHGLAGMLHTAAMVERSRSRPLLRQILPTLFDRRTRTGQHTLEQLQSHPGAAACPYPIPVDTRLRDADALGSREHIYGRGLIAYEHAMQWLLDTAPAEQEAA</sequence>
<proteinExistence type="predicted"/>
<dbReference type="InterPro" id="IPR050678">
    <property type="entry name" value="DNA_Partitioning_ATPase"/>
</dbReference>
<dbReference type="PANTHER" id="PTHR13696">
    <property type="entry name" value="P-LOOP CONTAINING NUCLEOSIDE TRIPHOSPHATE HYDROLASE"/>
    <property type="match status" value="1"/>
</dbReference>